<dbReference type="NCBIfam" id="TIGR03593">
    <property type="entry name" value="yidC_nterm"/>
    <property type="match status" value="1"/>
</dbReference>
<evidence type="ECO:0000256" key="10">
    <source>
        <dbReference type="ARBA" id="ARBA00023186"/>
    </source>
</evidence>
<protein>
    <recommendedName>
        <fullName evidence="3 13">Membrane protein insertase YidC</fullName>
    </recommendedName>
    <alternativeName>
        <fullName evidence="12 13">Foldase YidC</fullName>
    </alternativeName>
    <alternativeName>
        <fullName evidence="11 13">Membrane integrase YidC</fullName>
    </alternativeName>
    <alternativeName>
        <fullName evidence="13">Membrane protein YidC</fullName>
    </alternativeName>
</protein>
<evidence type="ECO:0000256" key="4">
    <source>
        <dbReference type="ARBA" id="ARBA00022448"/>
    </source>
</evidence>
<feature type="transmembrane region" description="Helical" evidence="13">
    <location>
        <begin position="6"/>
        <end position="22"/>
    </location>
</feature>
<evidence type="ECO:0000256" key="6">
    <source>
        <dbReference type="ARBA" id="ARBA00022692"/>
    </source>
</evidence>
<evidence type="ECO:0000256" key="1">
    <source>
        <dbReference type="ARBA" id="ARBA00004429"/>
    </source>
</evidence>
<evidence type="ECO:0000256" key="11">
    <source>
        <dbReference type="ARBA" id="ARBA00033245"/>
    </source>
</evidence>
<dbReference type="InterPro" id="IPR019998">
    <property type="entry name" value="Membr_insert_YidC"/>
</dbReference>
<dbReference type="InterPro" id="IPR028055">
    <property type="entry name" value="YidC/Oxa/ALB_C"/>
</dbReference>
<keyword evidence="6 13" id="KW-0812">Transmembrane</keyword>
<dbReference type="NCBIfam" id="NF002356">
    <property type="entry name" value="PRK01318.2-3"/>
    <property type="match status" value="1"/>
</dbReference>
<evidence type="ECO:0000256" key="7">
    <source>
        <dbReference type="ARBA" id="ARBA00022927"/>
    </source>
</evidence>
<proteinExistence type="inferred from homology"/>
<dbReference type="PANTHER" id="PTHR12428:SF65">
    <property type="entry name" value="CYTOCHROME C OXIDASE ASSEMBLY PROTEIN COX18, MITOCHONDRIAL"/>
    <property type="match status" value="1"/>
</dbReference>
<dbReference type="GO" id="GO:0005886">
    <property type="term" value="C:plasma membrane"/>
    <property type="evidence" value="ECO:0007669"/>
    <property type="project" value="UniProtKB-SubCell"/>
</dbReference>
<dbReference type="InterPro" id="IPR038221">
    <property type="entry name" value="YidC_periplasmic_sf"/>
</dbReference>
<dbReference type="EMBL" id="VZAP01000033">
    <property type="protein sequence ID" value="MQO91518.1"/>
    <property type="molecule type" value="Genomic_DNA"/>
</dbReference>
<evidence type="ECO:0000256" key="9">
    <source>
        <dbReference type="ARBA" id="ARBA00023136"/>
    </source>
</evidence>
<evidence type="ECO:0000256" key="13">
    <source>
        <dbReference type="HAMAP-Rule" id="MF_01810"/>
    </source>
</evidence>
<feature type="compositionally biased region" description="Basic and acidic residues" evidence="14">
    <location>
        <begin position="621"/>
        <end position="645"/>
    </location>
</feature>
<comment type="subunit">
    <text evidence="13">Interacts with the Sec translocase complex via SecD. Specifically interacts with transmembrane segments of nascent integral membrane proteins during membrane integration.</text>
</comment>
<dbReference type="InterPro" id="IPR028053">
    <property type="entry name" value="Membr_insert_YidC_N"/>
</dbReference>
<feature type="transmembrane region" description="Helical" evidence="13">
    <location>
        <begin position="376"/>
        <end position="398"/>
    </location>
</feature>
<dbReference type="Pfam" id="PF02096">
    <property type="entry name" value="60KD_IMP"/>
    <property type="match status" value="1"/>
</dbReference>
<dbReference type="CDD" id="cd20070">
    <property type="entry name" value="5TM_YidC_Alb3"/>
    <property type="match status" value="1"/>
</dbReference>
<dbReference type="InterPro" id="IPR001708">
    <property type="entry name" value="YidC/ALB3/OXA1/COX18"/>
</dbReference>
<comment type="function">
    <text evidence="13">Required for the insertion and/or proper folding and/or complex formation of integral membrane proteins into the membrane. Involved in integration of membrane proteins that insert both dependently and independently of the Sec translocase complex, as well as at least some lipoproteins. Aids folding of multispanning membrane proteins.</text>
</comment>
<dbReference type="AlphaFoldDB" id="A0AA90VLB3"/>
<reference evidence="18" key="1">
    <citation type="submission" date="2019-09" db="EMBL/GenBank/DDBJ databases">
        <title>Distinct polysaccharide growth profiles of human intestinal Prevotella copri isolates.</title>
        <authorList>
            <person name="Fehlner-Peach H."/>
            <person name="Magnabosco C."/>
            <person name="Raghavan V."/>
            <person name="Scher J.U."/>
            <person name="Tett A."/>
            <person name="Cox L.M."/>
            <person name="Gottsegen C."/>
            <person name="Watters A."/>
            <person name="Wiltshire- Gordon J.D."/>
            <person name="Segata N."/>
            <person name="Bonneau R."/>
            <person name="Littman D.R."/>
        </authorList>
    </citation>
    <scope>NUCLEOTIDE SEQUENCE [LARGE SCALE GENOMIC DNA]</scope>
    <source>
        <strain evidence="18">iAU3127</strain>
    </source>
</reference>
<feature type="transmembrane region" description="Helical" evidence="13">
    <location>
        <begin position="439"/>
        <end position="463"/>
    </location>
</feature>
<feature type="domain" description="Membrane insertase YidC/Oxa/ALB C-terminal" evidence="15">
    <location>
        <begin position="380"/>
        <end position="582"/>
    </location>
</feature>
<evidence type="ECO:0000256" key="2">
    <source>
        <dbReference type="ARBA" id="ARBA00010527"/>
    </source>
</evidence>
<feature type="domain" description="Membrane insertase YidC N-terminal" evidence="16">
    <location>
        <begin position="85"/>
        <end position="365"/>
    </location>
</feature>
<evidence type="ECO:0000256" key="12">
    <source>
        <dbReference type="ARBA" id="ARBA00033342"/>
    </source>
</evidence>
<evidence type="ECO:0000259" key="15">
    <source>
        <dbReference type="Pfam" id="PF02096"/>
    </source>
</evidence>
<sequence length="645" mass="74148">MNKNNIIGFLLIAVVLIGFSWYNQPSAEEQRTAFVQDSIAKAKHAEMEKASKAAAAKRQTNAKAKVEADSTALFYSALKGQAKKIVLKNEKVELTLNTKGATVEKAVIKGYVGHNLQVKDGSADAKDVTLFDGNDQSLKFMLEAKEANIITSDLYFTPFNVTDKSVTLTAVAGEGKTLTLTYTLGNDYMLHMSLQANGMAGLFSPNYNKMDVDWSDKARQQERGFMFENRYTTLTYHNAEGGTDHLSEGSEKIDEKIEEAIDWVSFKNQFFSAIIVAKDNFEKDAFMTSIPQEKGSGYLKQFQAKMKTAFDPTGKKASEFEFYFGPNDFQILKNTEKESTFGKDLEFQKLVYLGWPIIRWINRFFTLYVFDWLSNVFPMGIVLILITLLLKLITYPMVKKSYMSSAKMRVLKPKLEAATAQYNKPEDQMQKQQAMMAEYAKYGVSPLSGCLPMLIQMPVWVAMFNFVPNAIQLRGEKFLWMNDLSTFDPIFEWNTNIWLIGDHLSLTCILFCVANLLYSWMTMRQQRDQMVGQQAEQMKMMQWMMYLMPLMFFFMFNDYSAGLNFYYFISLFFSAAIMWTLRKTTDDEKLLAILEKRYQENKNNPKKASGLMARMQALQEMQRKQQEEMMRKQAELNEKKNNLGK</sequence>
<dbReference type="PRINTS" id="PR00701">
    <property type="entry name" value="60KDINNERMP"/>
</dbReference>
<evidence type="ECO:0000313" key="18">
    <source>
        <dbReference type="Proteomes" id="UP000421283"/>
    </source>
</evidence>
<evidence type="ECO:0000256" key="14">
    <source>
        <dbReference type="SAM" id="MobiDB-lite"/>
    </source>
</evidence>
<evidence type="ECO:0000256" key="3">
    <source>
        <dbReference type="ARBA" id="ARBA00015325"/>
    </source>
</evidence>
<evidence type="ECO:0000313" key="17">
    <source>
        <dbReference type="EMBL" id="MQO91518.1"/>
    </source>
</evidence>
<keyword evidence="5 13" id="KW-1003">Cell membrane</keyword>
<dbReference type="CDD" id="cd19961">
    <property type="entry name" value="EcYidC-like_peri"/>
    <property type="match status" value="1"/>
</dbReference>
<keyword evidence="10 13" id="KW-0143">Chaperone</keyword>
<dbReference type="PANTHER" id="PTHR12428">
    <property type="entry name" value="OXA1"/>
    <property type="match status" value="1"/>
</dbReference>
<comment type="similarity">
    <text evidence="2 13">Belongs to the OXA1/ALB3/YidC family. Type 1 subfamily.</text>
</comment>
<dbReference type="GO" id="GO:0051205">
    <property type="term" value="P:protein insertion into membrane"/>
    <property type="evidence" value="ECO:0007669"/>
    <property type="project" value="TreeGrafter"/>
</dbReference>
<gene>
    <name evidence="13 17" type="primary">yidC</name>
    <name evidence="17" type="ORF">F7D31_02300</name>
</gene>
<evidence type="ECO:0000256" key="5">
    <source>
        <dbReference type="ARBA" id="ARBA00022475"/>
    </source>
</evidence>
<dbReference type="NCBIfam" id="TIGR03592">
    <property type="entry name" value="yidC_oxa1_cterm"/>
    <property type="match status" value="1"/>
</dbReference>
<dbReference type="RefSeq" id="WP_153137262.1">
    <property type="nucleotide sequence ID" value="NZ_VZAP01000033.1"/>
</dbReference>
<name>A0AA90VLB3_9BACT</name>
<dbReference type="GO" id="GO:0015031">
    <property type="term" value="P:protein transport"/>
    <property type="evidence" value="ECO:0007669"/>
    <property type="project" value="UniProtKB-KW"/>
</dbReference>
<feature type="transmembrane region" description="Helical" evidence="13">
    <location>
        <begin position="497"/>
        <end position="520"/>
    </location>
</feature>
<accession>A0AA90VLB3</accession>
<feature type="transmembrane region" description="Helical" evidence="13">
    <location>
        <begin position="540"/>
        <end position="557"/>
    </location>
</feature>
<dbReference type="Gene3D" id="2.70.98.90">
    <property type="match status" value="1"/>
</dbReference>
<evidence type="ECO:0000259" key="16">
    <source>
        <dbReference type="Pfam" id="PF14849"/>
    </source>
</evidence>
<comment type="caution">
    <text evidence="17">The sequence shown here is derived from an EMBL/GenBank/DDBJ whole genome shotgun (WGS) entry which is preliminary data.</text>
</comment>
<dbReference type="Pfam" id="PF14849">
    <property type="entry name" value="YidC_periplas"/>
    <property type="match status" value="1"/>
</dbReference>
<dbReference type="HAMAP" id="MF_01810">
    <property type="entry name" value="YidC_type1"/>
    <property type="match status" value="1"/>
</dbReference>
<dbReference type="Proteomes" id="UP000421283">
    <property type="component" value="Unassembled WGS sequence"/>
</dbReference>
<evidence type="ECO:0000256" key="8">
    <source>
        <dbReference type="ARBA" id="ARBA00022989"/>
    </source>
</evidence>
<comment type="subcellular location">
    <subcellularLocation>
        <location evidence="1">Cell inner membrane</location>
        <topology evidence="1">Multi-pass membrane protein</topology>
    </subcellularLocation>
    <subcellularLocation>
        <location evidence="13">Cell membrane</location>
        <topology evidence="13">Multi-pass membrane protein</topology>
    </subcellularLocation>
</comment>
<feature type="region of interest" description="Disordered" evidence="14">
    <location>
        <begin position="620"/>
        <end position="645"/>
    </location>
</feature>
<dbReference type="GO" id="GO:0032977">
    <property type="term" value="F:membrane insertase activity"/>
    <property type="evidence" value="ECO:0007669"/>
    <property type="project" value="InterPro"/>
</dbReference>
<keyword evidence="7 13" id="KW-0653">Protein transport</keyword>
<keyword evidence="8 13" id="KW-1133">Transmembrane helix</keyword>
<keyword evidence="9 13" id="KW-0472">Membrane</keyword>
<feature type="transmembrane region" description="Helical" evidence="13">
    <location>
        <begin position="563"/>
        <end position="581"/>
    </location>
</feature>
<dbReference type="InterPro" id="IPR047196">
    <property type="entry name" value="YidC_ALB_C"/>
</dbReference>
<organism evidence="17 18">
    <name type="scientific">Segatella copri</name>
    <dbReference type="NCBI Taxonomy" id="165179"/>
    <lineage>
        <taxon>Bacteria</taxon>
        <taxon>Pseudomonadati</taxon>
        <taxon>Bacteroidota</taxon>
        <taxon>Bacteroidia</taxon>
        <taxon>Bacteroidales</taxon>
        <taxon>Prevotellaceae</taxon>
        <taxon>Segatella</taxon>
    </lineage>
</organism>
<keyword evidence="4 13" id="KW-0813">Transport</keyword>